<dbReference type="Proteomes" id="UP001239445">
    <property type="component" value="Unassembled WGS sequence"/>
</dbReference>
<sequence length="377" mass="43345">MPLHFRPDRDSRHRRVGFSLYRALVRQGRRVPIPPWLSDKIGTPNPFDTLVKNGFRRNREDTSPRLVVSALKSGYRFLSMLHTAAENPAGPEHAQVVDFVSDNYETVGRRERPRFTKPPTASSDRKGPLTLVQEATDTSPPVYRATSRPLPLEQLSGGVRKVPVLDDYMGFPFLRFSKPQKGGLSNALTYLSRKRISDYATVMRLRGEGVDIAREEDRWEGSMRELARENGIDFEQDGGEASYVSTTRGVIDEMQRISSRQVEDRLARGKAMWEIVLQERELAEKEEQERRRKQREERELQRQREGGEVHVEDAVGERPEEQGEQREEGTARQREDVAQIRARKRKAKERARKKSGNWRASSVVLGNLSTPVRDTVW</sequence>
<gene>
    <name evidence="2" type="ORF">QBC47DRAFT_385424</name>
</gene>
<evidence type="ECO:0000256" key="1">
    <source>
        <dbReference type="SAM" id="MobiDB-lite"/>
    </source>
</evidence>
<dbReference type="InterPro" id="IPR046896">
    <property type="entry name" value="Cup1-like_N"/>
</dbReference>
<feature type="compositionally biased region" description="Basic residues" evidence="1">
    <location>
        <begin position="341"/>
        <end position="356"/>
    </location>
</feature>
<name>A0AAJ0BB12_9PEZI</name>
<dbReference type="CDD" id="cd20273">
    <property type="entry name" value="Complex1_LYR_unchar"/>
    <property type="match status" value="1"/>
</dbReference>
<reference evidence="2" key="1">
    <citation type="submission" date="2023-06" db="EMBL/GenBank/DDBJ databases">
        <title>Genome-scale phylogeny and comparative genomics of the fungal order Sordariales.</title>
        <authorList>
            <consortium name="Lawrence Berkeley National Laboratory"/>
            <person name="Hensen N."/>
            <person name="Bonometti L."/>
            <person name="Westerberg I."/>
            <person name="Brannstrom I.O."/>
            <person name="Guillou S."/>
            <person name="Cros-Aarteil S."/>
            <person name="Calhoun S."/>
            <person name="Haridas S."/>
            <person name="Kuo A."/>
            <person name="Mondo S."/>
            <person name="Pangilinan J."/>
            <person name="Riley R."/>
            <person name="Labutti K."/>
            <person name="Andreopoulos B."/>
            <person name="Lipzen A."/>
            <person name="Chen C."/>
            <person name="Yanf M."/>
            <person name="Daum C."/>
            <person name="Ng V."/>
            <person name="Clum A."/>
            <person name="Steindorff A."/>
            <person name="Ohm R."/>
            <person name="Martin F."/>
            <person name="Silar P."/>
            <person name="Natvig D."/>
            <person name="Lalanne C."/>
            <person name="Gautier V."/>
            <person name="Ament-Velasquez S.L."/>
            <person name="Kruys A."/>
            <person name="Hutchinson M.I."/>
            <person name="Powell A.J."/>
            <person name="Barry K."/>
            <person name="Miller A.N."/>
            <person name="Grigoriev I.V."/>
            <person name="Debuchy R."/>
            <person name="Gladieux P."/>
            <person name="Thoren M.H."/>
            <person name="Johannesson H."/>
        </authorList>
    </citation>
    <scope>NUCLEOTIDE SEQUENCE</scope>
    <source>
        <strain evidence="2">PSN4</strain>
    </source>
</reference>
<dbReference type="EMBL" id="MU839836">
    <property type="protein sequence ID" value="KAK1754024.1"/>
    <property type="molecule type" value="Genomic_DNA"/>
</dbReference>
<evidence type="ECO:0000313" key="2">
    <source>
        <dbReference type="EMBL" id="KAK1754024.1"/>
    </source>
</evidence>
<accession>A0AAJ0BB12</accession>
<evidence type="ECO:0000313" key="3">
    <source>
        <dbReference type="Proteomes" id="UP001239445"/>
    </source>
</evidence>
<proteinExistence type="predicted"/>
<organism evidence="2 3">
    <name type="scientific">Echria macrotheca</name>
    <dbReference type="NCBI Taxonomy" id="438768"/>
    <lineage>
        <taxon>Eukaryota</taxon>
        <taxon>Fungi</taxon>
        <taxon>Dikarya</taxon>
        <taxon>Ascomycota</taxon>
        <taxon>Pezizomycotina</taxon>
        <taxon>Sordariomycetes</taxon>
        <taxon>Sordariomycetidae</taxon>
        <taxon>Sordariales</taxon>
        <taxon>Schizotheciaceae</taxon>
        <taxon>Echria</taxon>
    </lineage>
</organism>
<feature type="region of interest" description="Disordered" evidence="1">
    <location>
        <begin position="295"/>
        <end position="361"/>
    </location>
</feature>
<comment type="caution">
    <text evidence="2">The sequence shown here is derived from an EMBL/GenBank/DDBJ whole genome shotgun (WGS) entry which is preliminary data.</text>
</comment>
<feature type="compositionally biased region" description="Basic and acidic residues" evidence="1">
    <location>
        <begin position="295"/>
        <end position="338"/>
    </location>
</feature>
<protein>
    <submittedName>
        <fullName evidence="2">Uncharacterized protein</fullName>
    </submittedName>
</protein>
<keyword evidence="3" id="KW-1185">Reference proteome</keyword>
<dbReference type="AlphaFoldDB" id="A0AAJ0BB12"/>